<keyword evidence="4 5" id="KW-0676">Redox-active center</keyword>
<dbReference type="Proteomes" id="UP000184447">
    <property type="component" value="Unassembled WGS sequence"/>
</dbReference>
<dbReference type="EMBL" id="FQXM01000042">
    <property type="protein sequence ID" value="SHI04998.1"/>
    <property type="molecule type" value="Genomic_DNA"/>
</dbReference>
<organism evidence="7 8">
    <name type="scientific">Clostridium grantii DSM 8605</name>
    <dbReference type="NCBI Taxonomy" id="1121316"/>
    <lineage>
        <taxon>Bacteria</taxon>
        <taxon>Bacillati</taxon>
        <taxon>Bacillota</taxon>
        <taxon>Clostridia</taxon>
        <taxon>Eubacteriales</taxon>
        <taxon>Clostridiaceae</taxon>
        <taxon>Clostridium</taxon>
    </lineage>
</organism>
<dbReference type="InterPro" id="IPR050455">
    <property type="entry name" value="Tpx_Peroxidase_subfamily"/>
</dbReference>
<protein>
    <recommendedName>
        <fullName evidence="5">Thiol peroxidase</fullName>
        <shortName evidence="5">Tpx</shortName>
        <ecNumber evidence="5">1.11.1.24</ecNumber>
    </recommendedName>
    <alternativeName>
        <fullName evidence="5">Peroxiredoxin tpx</fullName>
        <shortName evidence="5">Prx</shortName>
    </alternativeName>
    <alternativeName>
        <fullName evidence="5">Thioredoxin peroxidase</fullName>
    </alternativeName>
    <alternativeName>
        <fullName evidence="5">Thioredoxin-dependent peroxiredoxin</fullName>
    </alternativeName>
</protein>
<keyword evidence="1 5" id="KW-0575">Peroxidase</keyword>
<feature type="disulfide bond" description="Redox-active" evidence="5">
    <location>
        <begin position="64"/>
        <end position="98"/>
    </location>
</feature>
<reference evidence="7 8" key="1">
    <citation type="submission" date="2016-11" db="EMBL/GenBank/DDBJ databases">
        <authorList>
            <person name="Jaros S."/>
            <person name="Januszkiewicz K."/>
            <person name="Wedrychowicz H."/>
        </authorList>
    </citation>
    <scope>NUCLEOTIDE SEQUENCE [LARGE SCALE GENOMIC DNA]</scope>
    <source>
        <strain evidence="7 8">DSM 8605</strain>
    </source>
</reference>
<dbReference type="GO" id="GO:0008379">
    <property type="term" value="F:thioredoxin peroxidase activity"/>
    <property type="evidence" value="ECO:0007669"/>
    <property type="project" value="UniProtKB-UniRule"/>
</dbReference>
<evidence type="ECO:0000259" key="6">
    <source>
        <dbReference type="PROSITE" id="PS51352"/>
    </source>
</evidence>
<dbReference type="NCBIfam" id="NF001808">
    <property type="entry name" value="PRK00522.1"/>
    <property type="match status" value="1"/>
</dbReference>
<dbReference type="PANTHER" id="PTHR43110">
    <property type="entry name" value="THIOL PEROXIDASE"/>
    <property type="match status" value="1"/>
</dbReference>
<feature type="active site" description="Cysteine sulfenic acid (-SOH) intermediate" evidence="5">
    <location>
        <position position="64"/>
    </location>
</feature>
<dbReference type="HAMAP" id="MF_00269">
    <property type="entry name" value="Tpx"/>
    <property type="match status" value="1"/>
</dbReference>
<dbReference type="InterPro" id="IPR002065">
    <property type="entry name" value="TPX"/>
</dbReference>
<gene>
    <name evidence="5" type="primary">tpx</name>
    <name evidence="7" type="ORF">SAMN02745207_04047</name>
</gene>
<comment type="miscellaneous">
    <text evidence="5">The active site is a conserved redox-active cysteine residue, the peroxidatic cysteine (C(P)), which makes the nucleophilic attack on the peroxide substrate. The peroxide oxidizes the C(P)-SH to cysteine sulfenic acid (C(P)-SOH), which then reacts with another cysteine residue, the resolving cysteine (C(R)), to form a disulfide bridge. The disulfide is subsequently reduced by an appropriate electron donor to complete the catalytic cycle. In this atypical 2-Cys peroxiredoxin, C(R) is present in the same subunit to form an intramolecular disulfide. The disulfide is subsequently reduced by thioredoxin.</text>
</comment>
<keyword evidence="3 5" id="KW-1015">Disulfide bond</keyword>
<evidence type="ECO:0000313" key="8">
    <source>
        <dbReference type="Proteomes" id="UP000184447"/>
    </source>
</evidence>
<keyword evidence="5" id="KW-0560">Oxidoreductase</keyword>
<name>A0A1M5XZM8_9CLOT</name>
<evidence type="ECO:0000256" key="3">
    <source>
        <dbReference type="ARBA" id="ARBA00023157"/>
    </source>
</evidence>
<dbReference type="Pfam" id="PF08534">
    <property type="entry name" value="Redoxin"/>
    <property type="match status" value="1"/>
</dbReference>
<dbReference type="CDD" id="cd03014">
    <property type="entry name" value="PRX_Atyp2cys"/>
    <property type="match status" value="1"/>
</dbReference>
<dbReference type="EC" id="1.11.1.24" evidence="5"/>
<evidence type="ECO:0000256" key="1">
    <source>
        <dbReference type="ARBA" id="ARBA00022559"/>
    </source>
</evidence>
<dbReference type="PANTHER" id="PTHR43110:SF1">
    <property type="entry name" value="THIOL PEROXIDASE"/>
    <property type="match status" value="1"/>
</dbReference>
<keyword evidence="8" id="KW-1185">Reference proteome</keyword>
<dbReference type="AlphaFoldDB" id="A0A1M5XZM8"/>
<comment type="catalytic activity">
    <reaction evidence="5">
        <text>a hydroperoxide + [thioredoxin]-dithiol = an alcohol + [thioredoxin]-disulfide + H2O</text>
        <dbReference type="Rhea" id="RHEA:62620"/>
        <dbReference type="Rhea" id="RHEA-COMP:10698"/>
        <dbReference type="Rhea" id="RHEA-COMP:10700"/>
        <dbReference type="ChEBI" id="CHEBI:15377"/>
        <dbReference type="ChEBI" id="CHEBI:29950"/>
        <dbReference type="ChEBI" id="CHEBI:30879"/>
        <dbReference type="ChEBI" id="CHEBI:35924"/>
        <dbReference type="ChEBI" id="CHEBI:50058"/>
        <dbReference type="EC" id="1.11.1.24"/>
    </reaction>
</comment>
<sequence length="169" mass="18483">MEKRTGFMTLGGNPVTLLGKEIKVGDKAPSFTVLDNASKPVTLEDAKGKKLIISVVPSVDTPVCSAQTRRFNEEAAKMDGVEIYTISVDLPFALARYCAAEGIDKVKTLSDHKELSFGEAYGFVIEEARLLGRGIVIVDEEGTVRYVEYVKEVSNYPDYDKALEAVNSL</sequence>
<evidence type="ECO:0000256" key="5">
    <source>
        <dbReference type="HAMAP-Rule" id="MF_00269"/>
    </source>
</evidence>
<dbReference type="STRING" id="1121316.SAMN02745207_04047"/>
<dbReference type="InterPro" id="IPR013766">
    <property type="entry name" value="Thioredoxin_domain"/>
</dbReference>
<dbReference type="RefSeq" id="WP_084133727.1">
    <property type="nucleotide sequence ID" value="NZ_FQXM01000042.1"/>
</dbReference>
<dbReference type="SUPFAM" id="SSF52833">
    <property type="entry name" value="Thioredoxin-like"/>
    <property type="match status" value="1"/>
</dbReference>
<comment type="function">
    <text evidence="5">Thiol-specific peroxidase that catalyzes the reduction of hydrogen peroxide and organic hydroperoxides to water and alcohols, respectively. Plays a role in cell protection against oxidative stress by detoxifying peroxides.</text>
</comment>
<dbReference type="Gene3D" id="3.40.30.10">
    <property type="entry name" value="Glutaredoxin"/>
    <property type="match status" value="1"/>
</dbReference>
<evidence type="ECO:0000313" key="7">
    <source>
        <dbReference type="EMBL" id="SHI04998.1"/>
    </source>
</evidence>
<dbReference type="PROSITE" id="PS51352">
    <property type="entry name" value="THIOREDOXIN_2"/>
    <property type="match status" value="1"/>
</dbReference>
<keyword evidence="2 5" id="KW-0049">Antioxidant</keyword>
<accession>A0A1M5XZM8</accession>
<dbReference type="InterPro" id="IPR036249">
    <property type="entry name" value="Thioredoxin-like_sf"/>
</dbReference>
<dbReference type="InterPro" id="IPR013740">
    <property type="entry name" value="Redoxin"/>
</dbReference>
<evidence type="ECO:0000256" key="2">
    <source>
        <dbReference type="ARBA" id="ARBA00022862"/>
    </source>
</evidence>
<feature type="domain" description="Thioredoxin" evidence="6">
    <location>
        <begin position="22"/>
        <end position="169"/>
    </location>
</feature>
<comment type="subunit">
    <text evidence="5">Homodimer.</text>
</comment>
<proteinExistence type="inferred from homology"/>
<evidence type="ECO:0000256" key="4">
    <source>
        <dbReference type="ARBA" id="ARBA00023284"/>
    </source>
</evidence>
<dbReference type="OrthoDB" id="9781543at2"/>
<comment type="similarity">
    <text evidence="5">Belongs to the peroxiredoxin family. Tpx subfamily.</text>
</comment>